<dbReference type="PROSITE" id="PS50883">
    <property type="entry name" value="EAL"/>
    <property type="match status" value="1"/>
</dbReference>
<accession>A0A1H6JSP6</accession>
<sequence>MNTNEYLTALEHFIDKMQKLNYATPVQISEAMSELCCVLKIGKVELFAYENEASEHFDMPDTVCYYDCGHASDSIFISKRIVTVDENIGVYKVYIRNDVPDWTDEERSKLDTFFSVFSTFSGKFRLLKLTQHMTYFDSELNMHNLRYFMKCGKRLCKAGTIANYTAVRFNLKRFSVVNQHIGRESGSLVMKKFIGYISDLLDDENESVCRIGGDNFITLIKSYKLQNVLKILSGSGVTYDEKRNERIYISATVGVYIIQNNDTVILPTDIMDRVSLAYALAKNSAKIDIAYFDDMLLARSKRNNDITVSFPKALEEREFLVYYQPKVAINGRHVAGAEALCRWMHNGQLVSPGEFIPVLEQGRDICKLDFYMLDAVCKDIRRWLDSGKEVVRISVNLSRRHLSDMDLLKHIVEIVDRNNVPHEYIEIELTETTTDVEFKDLKRTIGGLQKTGISTSVDDFGVGYSSLNLIKEIPWDVLKLDRSLLPTENDENPLQKIVMFKYIVAMAQEMGLECISEGVETKEQLQLLADNNCNLAQGFYFDRPLPVEEFETRLNKNYVYDK</sequence>
<feature type="domain" description="GGDEF" evidence="2">
    <location>
        <begin position="162"/>
        <end position="294"/>
    </location>
</feature>
<dbReference type="SMART" id="SM00052">
    <property type="entry name" value="EAL"/>
    <property type="match status" value="1"/>
</dbReference>
<dbReference type="PANTHER" id="PTHR33121">
    <property type="entry name" value="CYCLIC DI-GMP PHOSPHODIESTERASE PDEF"/>
    <property type="match status" value="1"/>
</dbReference>
<reference evidence="3 4" key="1">
    <citation type="submission" date="2016-10" db="EMBL/GenBank/DDBJ databases">
        <authorList>
            <person name="de Groot N.N."/>
        </authorList>
    </citation>
    <scope>NUCLEOTIDE SEQUENCE [LARGE SCALE GENOMIC DNA]</scope>
    <source>
        <strain evidence="3 4">YAD2003</strain>
    </source>
</reference>
<dbReference type="AlphaFoldDB" id="A0A1H6JSP6"/>
<name>A0A1H6JSP6_RUMFL</name>
<dbReference type="InterPro" id="IPR050706">
    <property type="entry name" value="Cyclic-di-GMP_PDE-like"/>
</dbReference>
<dbReference type="Pfam" id="PF00563">
    <property type="entry name" value="EAL"/>
    <property type="match status" value="1"/>
</dbReference>
<dbReference type="Gene3D" id="3.20.20.450">
    <property type="entry name" value="EAL domain"/>
    <property type="match status" value="1"/>
</dbReference>
<protein>
    <submittedName>
        <fullName evidence="3">EAL domain, c-di-GMP-specific phosphodiesterase class I (Or its enzymatically inactive variant)</fullName>
    </submittedName>
</protein>
<proteinExistence type="predicted"/>
<dbReference type="CDD" id="cd01948">
    <property type="entry name" value="EAL"/>
    <property type="match status" value="1"/>
</dbReference>
<dbReference type="EMBL" id="FNWV01000006">
    <property type="protein sequence ID" value="SEH65528.1"/>
    <property type="molecule type" value="Genomic_DNA"/>
</dbReference>
<dbReference type="Gene3D" id="3.30.70.270">
    <property type="match status" value="1"/>
</dbReference>
<dbReference type="InterPro" id="IPR001633">
    <property type="entry name" value="EAL_dom"/>
</dbReference>
<gene>
    <name evidence="3" type="ORF">SAMN02910265_01971</name>
</gene>
<dbReference type="InterPro" id="IPR029787">
    <property type="entry name" value="Nucleotide_cyclase"/>
</dbReference>
<dbReference type="InterPro" id="IPR035919">
    <property type="entry name" value="EAL_sf"/>
</dbReference>
<dbReference type="Pfam" id="PF00990">
    <property type="entry name" value="GGDEF"/>
    <property type="match status" value="1"/>
</dbReference>
<dbReference type="PROSITE" id="PS50887">
    <property type="entry name" value="GGDEF"/>
    <property type="match status" value="1"/>
</dbReference>
<dbReference type="SUPFAM" id="SSF55073">
    <property type="entry name" value="Nucleotide cyclase"/>
    <property type="match status" value="1"/>
</dbReference>
<evidence type="ECO:0000313" key="3">
    <source>
        <dbReference type="EMBL" id="SEH65528.1"/>
    </source>
</evidence>
<dbReference type="SUPFAM" id="SSF141868">
    <property type="entry name" value="EAL domain-like"/>
    <property type="match status" value="1"/>
</dbReference>
<evidence type="ECO:0000313" key="4">
    <source>
        <dbReference type="Proteomes" id="UP000183190"/>
    </source>
</evidence>
<dbReference type="OrthoDB" id="9762141at2"/>
<dbReference type="SMART" id="SM00267">
    <property type="entry name" value="GGDEF"/>
    <property type="match status" value="1"/>
</dbReference>
<evidence type="ECO:0000259" key="1">
    <source>
        <dbReference type="PROSITE" id="PS50883"/>
    </source>
</evidence>
<dbReference type="InterPro" id="IPR000160">
    <property type="entry name" value="GGDEF_dom"/>
</dbReference>
<dbReference type="RefSeq" id="WP_081348200.1">
    <property type="nucleotide sequence ID" value="NZ_FNWV01000006.1"/>
</dbReference>
<dbReference type="Proteomes" id="UP000183190">
    <property type="component" value="Unassembled WGS sequence"/>
</dbReference>
<dbReference type="InterPro" id="IPR043128">
    <property type="entry name" value="Rev_trsase/Diguanyl_cyclase"/>
</dbReference>
<dbReference type="GO" id="GO:0071111">
    <property type="term" value="F:cyclic-guanylate-specific phosphodiesterase activity"/>
    <property type="evidence" value="ECO:0007669"/>
    <property type="project" value="InterPro"/>
</dbReference>
<evidence type="ECO:0000259" key="2">
    <source>
        <dbReference type="PROSITE" id="PS50887"/>
    </source>
</evidence>
<organism evidence="3 4">
    <name type="scientific">Ruminococcus flavefaciens</name>
    <dbReference type="NCBI Taxonomy" id="1265"/>
    <lineage>
        <taxon>Bacteria</taxon>
        <taxon>Bacillati</taxon>
        <taxon>Bacillota</taxon>
        <taxon>Clostridia</taxon>
        <taxon>Eubacteriales</taxon>
        <taxon>Oscillospiraceae</taxon>
        <taxon>Ruminococcus</taxon>
    </lineage>
</organism>
<feature type="domain" description="EAL" evidence="1">
    <location>
        <begin position="303"/>
        <end position="558"/>
    </location>
</feature>
<dbReference type="PANTHER" id="PTHR33121:SF70">
    <property type="entry name" value="SIGNALING PROTEIN YKOW"/>
    <property type="match status" value="1"/>
</dbReference>